<dbReference type="AlphaFoldDB" id="A0A8T1VZW2"/>
<dbReference type="Pfam" id="PF07714">
    <property type="entry name" value="PK_Tyr_Ser-Thr"/>
    <property type="match status" value="1"/>
</dbReference>
<proteinExistence type="predicted"/>
<evidence type="ECO:0000313" key="3">
    <source>
        <dbReference type="Proteomes" id="UP000694044"/>
    </source>
</evidence>
<dbReference type="OrthoDB" id="118961at2759"/>
<accession>A0A8T1VZW2</accession>
<gene>
    <name evidence="2" type="primary">LRRK2_1</name>
    <name evidence="2" type="ORF">PHYPSEUDO_001486</name>
</gene>
<evidence type="ECO:0000259" key="1">
    <source>
        <dbReference type="PROSITE" id="PS50011"/>
    </source>
</evidence>
<dbReference type="PANTHER" id="PTHR44329:SF214">
    <property type="entry name" value="PROTEIN KINASE DOMAIN-CONTAINING PROTEIN"/>
    <property type="match status" value="1"/>
</dbReference>
<keyword evidence="2" id="KW-0808">Transferase</keyword>
<dbReference type="GO" id="GO:0005524">
    <property type="term" value="F:ATP binding"/>
    <property type="evidence" value="ECO:0007669"/>
    <property type="project" value="InterPro"/>
</dbReference>
<dbReference type="InterPro" id="IPR051681">
    <property type="entry name" value="Ser/Thr_Kinases-Pseudokinases"/>
</dbReference>
<dbReference type="PANTHER" id="PTHR44329">
    <property type="entry name" value="SERINE/THREONINE-PROTEIN KINASE TNNI3K-RELATED"/>
    <property type="match status" value="1"/>
</dbReference>
<dbReference type="Proteomes" id="UP000694044">
    <property type="component" value="Unassembled WGS sequence"/>
</dbReference>
<name>A0A8T1VZW2_9STRA</name>
<reference evidence="2" key="1">
    <citation type="submission" date="2021-02" db="EMBL/GenBank/DDBJ databases">
        <authorList>
            <person name="Palmer J.M."/>
        </authorList>
    </citation>
    <scope>NUCLEOTIDE SEQUENCE</scope>
    <source>
        <strain evidence="2">SCRP734</strain>
    </source>
</reference>
<comment type="caution">
    <text evidence="2">The sequence shown here is derived from an EMBL/GenBank/DDBJ whole genome shotgun (WGS) entry which is preliminary data.</text>
</comment>
<organism evidence="2 3">
    <name type="scientific">Phytophthora pseudosyringae</name>
    <dbReference type="NCBI Taxonomy" id="221518"/>
    <lineage>
        <taxon>Eukaryota</taxon>
        <taxon>Sar</taxon>
        <taxon>Stramenopiles</taxon>
        <taxon>Oomycota</taxon>
        <taxon>Peronosporomycetes</taxon>
        <taxon>Peronosporales</taxon>
        <taxon>Peronosporaceae</taxon>
        <taxon>Phytophthora</taxon>
    </lineage>
</organism>
<sequence>MMKVKLRSEEDEAAFLNEVELWHKLYHPHVSPKDAVDNEELEPELEKKCNIWIGAIRWKAPEVLRGEKATFASDIYSFGMCIIEAVSGKYPWGMTLDSVVKYFVVRKKCIPERPKNCNEDAYALVERMCRYDPRERLGLNGVVEGLKALRVSS</sequence>
<dbReference type="InterPro" id="IPR000719">
    <property type="entry name" value="Prot_kinase_dom"/>
</dbReference>
<protein>
    <submittedName>
        <fullName evidence="2">Leucine-rich repeat serine/threonine-protein kinase 2</fullName>
    </submittedName>
</protein>
<evidence type="ECO:0000313" key="2">
    <source>
        <dbReference type="EMBL" id="KAG7385450.1"/>
    </source>
</evidence>
<dbReference type="EMBL" id="JAGDFM010000121">
    <property type="protein sequence ID" value="KAG7385450.1"/>
    <property type="molecule type" value="Genomic_DNA"/>
</dbReference>
<dbReference type="GO" id="GO:0004674">
    <property type="term" value="F:protein serine/threonine kinase activity"/>
    <property type="evidence" value="ECO:0007669"/>
    <property type="project" value="TreeGrafter"/>
</dbReference>
<keyword evidence="3" id="KW-1185">Reference proteome</keyword>
<keyword evidence="2" id="KW-0418">Kinase</keyword>
<dbReference type="PROSITE" id="PS50011">
    <property type="entry name" value="PROTEIN_KINASE_DOM"/>
    <property type="match status" value="1"/>
</dbReference>
<dbReference type="InterPro" id="IPR001245">
    <property type="entry name" value="Ser-Thr/Tyr_kinase_cat_dom"/>
</dbReference>
<feature type="domain" description="Protein kinase" evidence="1">
    <location>
        <begin position="1"/>
        <end position="149"/>
    </location>
</feature>